<dbReference type="InterPro" id="IPR008538">
    <property type="entry name" value="Uma2"/>
</dbReference>
<proteinExistence type="predicted"/>
<dbReference type="KEGG" id="mpar:F7D14_18120"/>
<protein>
    <submittedName>
        <fullName evidence="2">Uma2 family endonuclease</fullName>
    </submittedName>
</protein>
<evidence type="ECO:0000313" key="3">
    <source>
        <dbReference type="Proteomes" id="UP000422569"/>
    </source>
</evidence>
<dbReference type="InterPro" id="IPR012296">
    <property type="entry name" value="Nuclease_put_TT1808"/>
</dbReference>
<keyword evidence="3" id="KW-1185">Reference proteome</keyword>
<dbReference type="PANTHER" id="PTHR36558:SF1">
    <property type="entry name" value="RESTRICTION ENDONUCLEASE DOMAIN-CONTAINING PROTEIN-RELATED"/>
    <property type="match status" value="1"/>
</dbReference>
<accession>A0A6B8MAV5</accession>
<organism evidence="2 3">
    <name type="scientific">Methylocystis parvus</name>
    <dbReference type="NCBI Taxonomy" id="134"/>
    <lineage>
        <taxon>Bacteria</taxon>
        <taxon>Pseudomonadati</taxon>
        <taxon>Pseudomonadota</taxon>
        <taxon>Alphaproteobacteria</taxon>
        <taxon>Hyphomicrobiales</taxon>
        <taxon>Methylocystaceae</taxon>
        <taxon>Methylocystis</taxon>
    </lineage>
</organism>
<dbReference type="CDD" id="cd06260">
    <property type="entry name" value="DUF820-like"/>
    <property type="match status" value="1"/>
</dbReference>
<sequence>MSAVALPKQRMSAEEFLAWSQTQAGRYELTGGEVFAQASERAAHAKIKFRIAMALYEAVRSKGLPCHVLPDGMAVRIDADTVFEPDAQLYCGPELPPDTILVESPVIVIEVLSPSTGKNDALGKLAAYFRLPSVAHYLIVSPDQKLIFHHARGQGVTILTRIVREGAIALDPPGLEIALADIYGE</sequence>
<keyword evidence="2" id="KW-0540">Nuclease</keyword>
<reference evidence="2 3" key="1">
    <citation type="submission" date="2019-09" db="EMBL/GenBank/DDBJ databases">
        <title>Isolation and complete genome sequencing of Methylocystis species.</title>
        <authorList>
            <person name="Rumah B.L."/>
            <person name="Stead C.E."/>
            <person name="Stevens B.C."/>
            <person name="Minton N.P."/>
            <person name="Grosse-Honebrink A."/>
            <person name="Zhang Y."/>
        </authorList>
    </citation>
    <scope>NUCLEOTIDE SEQUENCE [LARGE SCALE GENOMIC DNA]</scope>
    <source>
        <strain evidence="2 3">BRCS2</strain>
    </source>
</reference>
<evidence type="ECO:0000259" key="1">
    <source>
        <dbReference type="Pfam" id="PF05685"/>
    </source>
</evidence>
<dbReference type="GO" id="GO:0004519">
    <property type="term" value="F:endonuclease activity"/>
    <property type="evidence" value="ECO:0007669"/>
    <property type="project" value="UniProtKB-KW"/>
</dbReference>
<keyword evidence="2" id="KW-0378">Hydrolase</keyword>
<keyword evidence="2" id="KW-0255">Endonuclease</keyword>
<gene>
    <name evidence="2" type="ORF">F7D14_18120</name>
</gene>
<dbReference type="PANTHER" id="PTHR36558">
    <property type="entry name" value="GLR1098 PROTEIN"/>
    <property type="match status" value="1"/>
</dbReference>
<feature type="domain" description="Putative restriction endonuclease" evidence="1">
    <location>
        <begin position="14"/>
        <end position="176"/>
    </location>
</feature>
<evidence type="ECO:0000313" key="2">
    <source>
        <dbReference type="EMBL" id="QGM99778.1"/>
    </source>
</evidence>
<dbReference type="AlphaFoldDB" id="A0A6B8MAV5"/>
<dbReference type="SUPFAM" id="SSF52980">
    <property type="entry name" value="Restriction endonuclease-like"/>
    <property type="match status" value="1"/>
</dbReference>
<dbReference type="Proteomes" id="UP000422569">
    <property type="component" value="Chromosome"/>
</dbReference>
<dbReference type="Pfam" id="PF05685">
    <property type="entry name" value="Uma2"/>
    <property type="match status" value="1"/>
</dbReference>
<dbReference type="Gene3D" id="3.90.1570.10">
    <property type="entry name" value="tt1808, chain A"/>
    <property type="match status" value="1"/>
</dbReference>
<dbReference type="InterPro" id="IPR011335">
    <property type="entry name" value="Restrct_endonuc-II-like"/>
</dbReference>
<dbReference type="EMBL" id="CP044331">
    <property type="protein sequence ID" value="QGM99778.1"/>
    <property type="molecule type" value="Genomic_DNA"/>
</dbReference>
<name>A0A6B8MAV5_9HYPH</name>